<dbReference type="GeneID" id="19404446"/>
<proteinExistence type="predicted"/>
<sequence>MAFAASRHMLEKVKIFPLLVVMVMVKVLGKESAADTSDELAMTTESRLASLAAVRQRYFWDTLRHEWVNSASTSAISGVQRLLAITAFNRHDDQAVPVRK</sequence>
<evidence type="ECO:0000256" key="1">
    <source>
        <dbReference type="SAM" id="SignalP"/>
    </source>
</evidence>
<feature type="signal peptide" evidence="1">
    <location>
        <begin position="1"/>
        <end position="29"/>
    </location>
</feature>
<keyword evidence="3" id="KW-1185">Reference proteome</keyword>
<dbReference type="AlphaFoldDB" id="R0IS74"/>
<accession>R0IS74</accession>
<keyword evidence="1" id="KW-0732">Signal</keyword>
<organism evidence="2 3">
    <name type="scientific">Exserohilum turcicum (strain 28A)</name>
    <name type="common">Northern leaf blight fungus</name>
    <name type="synonym">Setosphaeria turcica</name>
    <dbReference type="NCBI Taxonomy" id="671987"/>
    <lineage>
        <taxon>Eukaryota</taxon>
        <taxon>Fungi</taxon>
        <taxon>Dikarya</taxon>
        <taxon>Ascomycota</taxon>
        <taxon>Pezizomycotina</taxon>
        <taxon>Dothideomycetes</taxon>
        <taxon>Pleosporomycetidae</taxon>
        <taxon>Pleosporales</taxon>
        <taxon>Pleosporineae</taxon>
        <taxon>Pleosporaceae</taxon>
        <taxon>Exserohilum</taxon>
    </lineage>
</organism>
<evidence type="ECO:0000313" key="3">
    <source>
        <dbReference type="Proteomes" id="UP000016935"/>
    </source>
</evidence>
<dbReference type="Proteomes" id="UP000016935">
    <property type="component" value="Unassembled WGS sequence"/>
</dbReference>
<reference evidence="2 3" key="2">
    <citation type="journal article" date="2013" name="PLoS Genet.">
        <title>Comparative genome structure, secondary metabolite, and effector coding capacity across Cochliobolus pathogens.</title>
        <authorList>
            <person name="Condon B.J."/>
            <person name="Leng Y."/>
            <person name="Wu D."/>
            <person name="Bushley K.E."/>
            <person name="Ohm R.A."/>
            <person name="Otillar R."/>
            <person name="Martin J."/>
            <person name="Schackwitz W."/>
            <person name="Grimwood J."/>
            <person name="MohdZainudin N."/>
            <person name="Xue C."/>
            <person name="Wang R."/>
            <person name="Manning V.A."/>
            <person name="Dhillon B."/>
            <person name="Tu Z.J."/>
            <person name="Steffenson B.J."/>
            <person name="Salamov A."/>
            <person name="Sun H."/>
            <person name="Lowry S."/>
            <person name="LaButti K."/>
            <person name="Han J."/>
            <person name="Copeland A."/>
            <person name="Lindquist E."/>
            <person name="Barry K."/>
            <person name="Schmutz J."/>
            <person name="Baker S.E."/>
            <person name="Ciuffetti L.M."/>
            <person name="Grigoriev I.V."/>
            <person name="Zhong S."/>
            <person name="Turgeon B.G."/>
        </authorList>
    </citation>
    <scope>NUCLEOTIDE SEQUENCE [LARGE SCALE GENOMIC DNA]</scope>
    <source>
        <strain evidence="3">28A</strain>
    </source>
</reference>
<evidence type="ECO:0000313" key="2">
    <source>
        <dbReference type="EMBL" id="EOA87685.1"/>
    </source>
</evidence>
<reference evidence="2 3" key="1">
    <citation type="journal article" date="2012" name="PLoS Pathog.">
        <title>Diverse lifestyles and strategies of plant pathogenesis encoded in the genomes of eighteen Dothideomycetes fungi.</title>
        <authorList>
            <person name="Ohm R.A."/>
            <person name="Feau N."/>
            <person name="Henrissat B."/>
            <person name="Schoch C.L."/>
            <person name="Horwitz B.A."/>
            <person name="Barry K.W."/>
            <person name="Condon B.J."/>
            <person name="Copeland A.C."/>
            <person name="Dhillon B."/>
            <person name="Glaser F."/>
            <person name="Hesse C.N."/>
            <person name="Kosti I."/>
            <person name="LaButti K."/>
            <person name="Lindquist E.A."/>
            <person name="Lucas S."/>
            <person name="Salamov A.A."/>
            <person name="Bradshaw R.E."/>
            <person name="Ciuffetti L."/>
            <person name="Hamelin R.C."/>
            <person name="Kema G.H.J."/>
            <person name="Lawrence C."/>
            <person name="Scott J.A."/>
            <person name="Spatafora J.W."/>
            <person name="Turgeon B.G."/>
            <person name="de Wit P.J.G.M."/>
            <person name="Zhong S."/>
            <person name="Goodwin S.B."/>
            <person name="Grigoriev I.V."/>
        </authorList>
    </citation>
    <scope>NUCLEOTIDE SEQUENCE [LARGE SCALE GENOMIC DNA]</scope>
    <source>
        <strain evidence="3">28A</strain>
    </source>
</reference>
<dbReference type="HOGENOM" id="CLU_2307806_0_0_1"/>
<dbReference type="EMBL" id="KB908570">
    <property type="protein sequence ID" value="EOA87685.1"/>
    <property type="molecule type" value="Genomic_DNA"/>
</dbReference>
<gene>
    <name evidence="2" type="ORF">SETTUDRAFT_39155</name>
</gene>
<feature type="chain" id="PRO_5004343687" evidence="1">
    <location>
        <begin position="30"/>
        <end position="100"/>
    </location>
</feature>
<dbReference type="RefSeq" id="XP_008024543.1">
    <property type="nucleotide sequence ID" value="XM_008026352.1"/>
</dbReference>
<name>R0IS74_EXST2</name>
<protein>
    <submittedName>
        <fullName evidence="2">Uncharacterized protein</fullName>
    </submittedName>
</protein>